<dbReference type="AlphaFoldDB" id="A0A1I3CGC2"/>
<dbReference type="Proteomes" id="UP000183639">
    <property type="component" value="Unassembled WGS sequence"/>
</dbReference>
<protein>
    <recommendedName>
        <fullName evidence="3">DUF2225 domain-containing protein</fullName>
    </recommendedName>
</protein>
<organism evidence="1 2">
    <name type="scientific">Selenomonas ruminantium</name>
    <dbReference type="NCBI Taxonomy" id="971"/>
    <lineage>
        <taxon>Bacteria</taxon>
        <taxon>Bacillati</taxon>
        <taxon>Bacillota</taxon>
        <taxon>Negativicutes</taxon>
        <taxon>Selenomonadales</taxon>
        <taxon>Selenomonadaceae</taxon>
        <taxon>Selenomonas</taxon>
    </lineage>
</organism>
<dbReference type="SUPFAM" id="SSF48452">
    <property type="entry name" value="TPR-like"/>
    <property type="match status" value="1"/>
</dbReference>
<dbReference type="InterPro" id="IPR011990">
    <property type="entry name" value="TPR-like_helical_dom_sf"/>
</dbReference>
<evidence type="ECO:0000313" key="1">
    <source>
        <dbReference type="EMBL" id="SFH73590.1"/>
    </source>
</evidence>
<dbReference type="Pfam" id="PF09986">
    <property type="entry name" value="DUF2225"/>
    <property type="match status" value="1"/>
</dbReference>
<gene>
    <name evidence="1" type="ORF">SAMN04487861_103125</name>
</gene>
<evidence type="ECO:0000313" key="2">
    <source>
        <dbReference type="Proteomes" id="UP000183639"/>
    </source>
</evidence>
<sequence>MGEFTFVVEKTCPICGESTRVVKTKSKLMMEKMDEDFCMHYKDFNPYFYKIWFCEHCGYAADEKTFLGTMPALHKRKIEEFLSKRTLGMQFVEERQVPDAVASFKLAIFYAELTDQPLAKRAGLYLELGWIYRDAEEPEKEMEMLQRAAELYDRSLMTERYPINGMTDTMAMYLIGAIYYRMNDYEKATQYISRIIGDQNIRNTDNKMYKRAQDLWQTIRENKGTSAEA</sequence>
<dbReference type="RefSeq" id="WP_075442221.1">
    <property type="nucleotide sequence ID" value="NZ_FOQK01000003.1"/>
</dbReference>
<dbReference type="OrthoDB" id="9780343at2"/>
<name>A0A1I3CGC2_SELRU</name>
<accession>A0A1I3CGC2</accession>
<evidence type="ECO:0008006" key="3">
    <source>
        <dbReference type="Google" id="ProtNLM"/>
    </source>
</evidence>
<dbReference type="InterPro" id="IPR018708">
    <property type="entry name" value="DUF2225"/>
</dbReference>
<reference evidence="1 2" key="1">
    <citation type="submission" date="2016-10" db="EMBL/GenBank/DDBJ databases">
        <authorList>
            <person name="de Groot N.N."/>
        </authorList>
    </citation>
    <scope>NUCLEOTIDE SEQUENCE [LARGE SCALE GENOMIC DNA]</scope>
    <source>
        <strain evidence="1 2">Z108</strain>
    </source>
</reference>
<proteinExistence type="predicted"/>
<dbReference type="Gene3D" id="1.25.40.10">
    <property type="entry name" value="Tetratricopeptide repeat domain"/>
    <property type="match status" value="1"/>
</dbReference>
<dbReference type="EMBL" id="FOQK01000003">
    <property type="protein sequence ID" value="SFH73590.1"/>
    <property type="molecule type" value="Genomic_DNA"/>
</dbReference>